<evidence type="ECO:0000259" key="2">
    <source>
        <dbReference type="Pfam" id="PF03732"/>
    </source>
</evidence>
<evidence type="ECO:0000313" key="3">
    <source>
        <dbReference type="EMBL" id="JAV52907.1"/>
    </source>
</evidence>
<reference evidence="3" key="1">
    <citation type="journal article" date="2016" name="Sci. Rep.">
        <title>Molecular characterization of firefly nuptial gifts: a multi-omics approach sheds light on postcopulatory sexual selection.</title>
        <authorList>
            <person name="Al-Wathiqui N."/>
            <person name="Fallon T.R."/>
            <person name="South A."/>
            <person name="Weng J.K."/>
            <person name="Lewis S.M."/>
        </authorList>
    </citation>
    <scope>NUCLEOTIDE SEQUENCE</scope>
</reference>
<dbReference type="EMBL" id="GEZM01100381">
    <property type="protein sequence ID" value="JAV52907.1"/>
    <property type="molecule type" value="Transcribed_RNA"/>
</dbReference>
<feature type="compositionally biased region" description="Polar residues" evidence="1">
    <location>
        <begin position="38"/>
        <end position="47"/>
    </location>
</feature>
<name>A0A1Y1K253_PHOPY</name>
<dbReference type="InterPro" id="IPR005162">
    <property type="entry name" value="Retrotrans_gag_dom"/>
</dbReference>
<dbReference type="Pfam" id="PF03732">
    <property type="entry name" value="Retrotrans_gag"/>
    <property type="match status" value="1"/>
</dbReference>
<feature type="compositionally biased region" description="Polar residues" evidence="1">
    <location>
        <begin position="1"/>
        <end position="26"/>
    </location>
</feature>
<protein>
    <recommendedName>
        <fullName evidence="2">Retrotransposon gag domain-containing protein</fullName>
    </recommendedName>
</protein>
<sequence length="281" mass="31344">MNTRSRNTPTSNSGADEGIDTQTTEMTPAINPGLDPATPSSGAQHSQHTLDMLKALTDALQNAQKTASPDLPTFSGDHLEDPTVFFSTLEQTIQTTDPTEKLKTAAAQLKGEAAKWWNSYEAFSPTYNDLKNYTREKYDSSKIRGKMQSEFFGREQGAESPQQFLQRKAQLAKRLKIPIGEHLELLRDLLHPRIRVAFLTTTPTSLLDLVRHAEEIENCNKALPRNNQPRPSPPTPADRPPNTPKCHHCPEYHFHRDCPVLTRRRDQGNGAAVGNNARPST</sequence>
<feature type="compositionally biased region" description="Pro residues" evidence="1">
    <location>
        <begin position="230"/>
        <end position="243"/>
    </location>
</feature>
<proteinExistence type="predicted"/>
<accession>A0A1Y1K253</accession>
<dbReference type="AlphaFoldDB" id="A0A1Y1K253"/>
<evidence type="ECO:0000256" key="1">
    <source>
        <dbReference type="SAM" id="MobiDB-lite"/>
    </source>
</evidence>
<feature type="domain" description="Retrotransposon gag" evidence="2">
    <location>
        <begin position="104"/>
        <end position="176"/>
    </location>
</feature>
<feature type="region of interest" description="Disordered" evidence="1">
    <location>
        <begin position="1"/>
        <end position="47"/>
    </location>
</feature>
<organism evidence="3">
    <name type="scientific">Photinus pyralis</name>
    <name type="common">Common eastern firefly</name>
    <name type="synonym">Lampyris pyralis</name>
    <dbReference type="NCBI Taxonomy" id="7054"/>
    <lineage>
        <taxon>Eukaryota</taxon>
        <taxon>Metazoa</taxon>
        <taxon>Ecdysozoa</taxon>
        <taxon>Arthropoda</taxon>
        <taxon>Hexapoda</taxon>
        <taxon>Insecta</taxon>
        <taxon>Pterygota</taxon>
        <taxon>Neoptera</taxon>
        <taxon>Endopterygota</taxon>
        <taxon>Coleoptera</taxon>
        <taxon>Polyphaga</taxon>
        <taxon>Elateriformia</taxon>
        <taxon>Elateroidea</taxon>
        <taxon>Lampyridae</taxon>
        <taxon>Lampyrinae</taxon>
        <taxon>Photinus</taxon>
    </lineage>
</organism>
<feature type="region of interest" description="Disordered" evidence="1">
    <location>
        <begin position="220"/>
        <end position="248"/>
    </location>
</feature>